<dbReference type="InterPro" id="IPR019021">
    <property type="entry name" value="Mms22"/>
</dbReference>
<evidence type="ECO:0000313" key="2">
    <source>
        <dbReference type="EMBL" id="KAF9698292.1"/>
    </source>
</evidence>
<dbReference type="PANTHER" id="PTHR28122">
    <property type="entry name" value="E3 UBIQUITIN-PROTEIN LIGASE SUBSTRATE RECEPTOR MMS22"/>
    <property type="match status" value="1"/>
</dbReference>
<reference evidence="2" key="1">
    <citation type="submission" date="2018-12" db="EMBL/GenBank/DDBJ databases">
        <authorList>
            <person name="Syme R.A."/>
            <person name="Farfan-Caceres L."/>
            <person name="Lichtenzveig J."/>
        </authorList>
    </citation>
    <scope>NUCLEOTIDE SEQUENCE</scope>
    <source>
        <strain evidence="2">Al4</strain>
    </source>
</reference>
<dbReference type="GO" id="GO:0031297">
    <property type="term" value="P:replication fork processing"/>
    <property type="evidence" value="ECO:0007669"/>
    <property type="project" value="InterPro"/>
</dbReference>
<feature type="compositionally biased region" description="Polar residues" evidence="1">
    <location>
        <begin position="256"/>
        <end position="267"/>
    </location>
</feature>
<dbReference type="GO" id="GO:0000724">
    <property type="term" value="P:double-strand break repair via homologous recombination"/>
    <property type="evidence" value="ECO:0007669"/>
    <property type="project" value="TreeGrafter"/>
</dbReference>
<feature type="compositionally biased region" description="Basic residues" evidence="1">
    <location>
        <begin position="724"/>
        <end position="736"/>
    </location>
</feature>
<keyword evidence="3" id="KW-1185">Reference proteome</keyword>
<feature type="region of interest" description="Disordered" evidence="1">
    <location>
        <begin position="32"/>
        <end position="213"/>
    </location>
</feature>
<reference evidence="2" key="2">
    <citation type="submission" date="2020-09" db="EMBL/GenBank/DDBJ databases">
        <title>Reference genome assembly for Australian Ascochyta lentis isolate Al4.</title>
        <authorList>
            <person name="Lee R.C."/>
            <person name="Farfan-Caceres L.M."/>
            <person name="Debler J.W."/>
            <person name="Williams A.H."/>
            <person name="Henares B.M."/>
        </authorList>
    </citation>
    <scope>NUCLEOTIDE SEQUENCE</scope>
    <source>
        <strain evidence="2">Al4</strain>
    </source>
</reference>
<dbReference type="GO" id="GO:0005634">
    <property type="term" value="C:nucleus"/>
    <property type="evidence" value="ECO:0007669"/>
    <property type="project" value="InterPro"/>
</dbReference>
<sequence>MTKPVAREKIGVLVADALADASSSPAWLSATLTPRSSKHKTTCRGGQMSEWRQKGYVQDSDEEEYESQLESQTSRQAAPSNGRVERVLEAAKPQGKQDKNVNTAEYAAGHAGDGAGAWARSSIPHEEDSVSHTPTRRTAPRRPTPSPVTPFTRPTFREESLESPDPIQSSPSSKHRLHGPASSLQPTSSTLQRSSPEETQFRPNPAISSPILGEVTKATNRSSVNGNLGNIKTSAILGEFGVAALSDNSEDELHQGQPSDAESNLSDYPSDLSDIEPQPMLFATPHRRTAVQVVIPSAAALQHQLEREELRRRQFRERKPIQLHPYALEGERYRREVQSRGLKPVPRERSPQRRQVQNDVETQEEEFNPFRSGSSSPPDAEIFVSTPAAQQPREGIQPRSSIRRPRSDPSKRRLSANQLRLPKAAKRRRLDKPPTEALATPARTSESSPVPRDIWSVPPNSPPYSSSPPTNAHLSKLLTTNNTDSLPTPSNSSTFQDEPQLLPDSDSEPVPRSVQRSGGELRRPTRIVLSDDPSSDSDASSESEQDGGELHQVSRKIRGVLPASWLRIDQQAQERRQTLARQRARLNATLSPEPAEPQRGVAQRVTRPLVHPARIPRPITTPADVVVVSDESDQDIEPSVYRQAHNVHNSAEDASALAAMFDDRYAGPDDDLASMEHDRLQLPTLAGSGAKRKRQPRITDAFGNMKRTKTSTDLPKNSRLGKPMSRRKAGSKRVRRTPPPALSVMDVELPPNVPEFLRLAIRTARRDVSYARQSPSRKHIRLHTAQDTEDANTVLRQWQQGRLKPKIKPTTDRQPSDRPPLVATTYNRQHTSRFSNFENSTNKAVGTNLVATTSNPRPRVRGTVVPALQLLQRTPVTVSKPPQKIVARAFNRLENVIRYDSLPLRAAQLEGDEKDFGRSHRKIAFQKGLQHVNQQSSIQQTPQHSLNPQLARFLADDDALLPPLPTAKEVGEVRNEQFVNASATQDIPLSRKRLVRKPLAKRLDVEAREYRQPSEPIFKPLAVVPTSISTDSAPVEQYGDALQGLGPFGTRYPITFDITPLKSDTYFHADTFIGSEDFRRALSISRHDTRDLDEPVGYCTISHGSRTIRCGPWNDETYSQINELITKIWQPSDDGHDQGKSETSLVDAMTSLSTVLRGLALYIAGHLSFLDPIDRREFTMKMQHLLQSLFDRVSATSLVESEAQSVLGQVPSSKCVLSYLLVVSTQVQHIAQHIAVPNVEKTKLLNLIRDTSRLLVNDFVKRTQELYDFHDRNKLHRERENGIQGNDTLVESVVICMHALELPNTRSLGFWNLVSQELSACISTTRQVQTFESVWATIFSLLPFHEFDLSGIPDRNRTSSSDSTSWGCIRDLMKQVFDLYPGTFRNDGSSANDYIRVNLTRCYVLINNWHWKRPELVLNVIFDFFGRQGLKPLRRETITSSATFLRDFAAAKSLALAPNESSFHVALKCLLTGLQGMNEAYSEKKIRSFVFRLIPNHGRMYPKDQPLEEESLSALRNHHDLLSALYCAAPPSCRPKLTLIRGLVSHESSHREACRVNVRAWANLTTFQLSTDEQYEAAKPFALWYKEMMHQTLKQYRLAKIEAEDYLKSGVLDGTTEVSAIMVRQTMERNQEQVIATLRDSITGMKRTIECATDQIGLATFLIDSNIVHLLELPHLEDPRLLSVIRDTLMVFRQYASLQRDQGKHQASQSRSEESQDYGDFPDLDDLDDTEALQAVQTKTSSLTSRLDFIQAPLWHLMSNAFGAERSPDDNLLMDCVDTWVLIAGDQIMIGGRQWSHYMDSFGQVSWQQLRHTEQTRKFGPYFMSALIACDPAVYEEHRHEFLTALLLSLADRESMLRFQHRLLDAIVRTDQDHPLLRNLPFFRTEQNGSLDITADTVRSRRLALISSILSNMREDVHATSVQAPTRILDVKRAYATMLKEFMARLKSNYQKLQQGGTVTGAYVEFVQKIVQFLKQYTSDICPVLPFFTDSVAFPLPSTDPTYVVGRLCGYAPKADDPGIAKQLSVFIQTVAQQAAADDQQDYLVNQLTTALCTNEAPVADRLALRTVLLQGIFPAYIEEAYSSRTSYLVARPILQCVPAVLDDMIFDLRVSQPSSLSTIIRNIVSVAHAFIRGTEQLKGDSVLFQQSNIMSGLVYMFEAATSILRLTDYLVDRTMTNTEHGRPPLITYMEEFSGYIAQMIEGTTTNDLPSYQGDADAEASSPKYVDILAFCKRGLRSSLETNWSDDQGSIWFGQGRAKKEVALGIGSSEDERVRLIDALQRFRDTVRELSSDPQGVGDDIVV</sequence>
<evidence type="ECO:0000256" key="1">
    <source>
        <dbReference type="SAM" id="MobiDB-lite"/>
    </source>
</evidence>
<feature type="region of interest" description="Disordered" evidence="1">
    <location>
        <begin position="687"/>
        <end position="746"/>
    </location>
</feature>
<feature type="compositionally biased region" description="Polar residues" evidence="1">
    <location>
        <begin position="470"/>
        <end position="497"/>
    </location>
</feature>
<feature type="compositionally biased region" description="Polar residues" evidence="1">
    <location>
        <begin position="68"/>
        <end position="79"/>
    </location>
</feature>
<dbReference type="Proteomes" id="UP000651452">
    <property type="component" value="Unassembled WGS sequence"/>
</dbReference>
<accession>A0A8H7J8R5</accession>
<evidence type="ECO:0000313" key="3">
    <source>
        <dbReference type="Proteomes" id="UP000651452"/>
    </source>
</evidence>
<feature type="compositionally biased region" description="Basic and acidic residues" evidence="1">
    <location>
        <begin position="83"/>
        <end position="99"/>
    </location>
</feature>
<gene>
    <name evidence="2" type="ORF">EKO04_003416</name>
</gene>
<dbReference type="OrthoDB" id="2386201at2759"/>
<feature type="compositionally biased region" description="Acidic residues" evidence="1">
    <location>
        <begin position="533"/>
        <end position="547"/>
    </location>
</feature>
<comment type="caution">
    <text evidence="2">The sequence shown here is derived from an EMBL/GenBank/DDBJ whole genome shotgun (WGS) entry which is preliminary data.</text>
</comment>
<dbReference type="PANTHER" id="PTHR28122:SF1">
    <property type="entry name" value="E3 UBIQUITIN-PROTEIN LIGASE SUBSTRATE RECEPTOR MMS22"/>
    <property type="match status" value="1"/>
</dbReference>
<dbReference type="EMBL" id="RZGK01000006">
    <property type="protein sequence ID" value="KAF9698292.1"/>
    <property type="molecule type" value="Genomic_DNA"/>
</dbReference>
<dbReference type="Pfam" id="PF09462">
    <property type="entry name" value="Mus7"/>
    <property type="match status" value="1"/>
</dbReference>
<dbReference type="GO" id="GO:0035361">
    <property type="term" value="C:Cul8-RING ubiquitin ligase complex"/>
    <property type="evidence" value="ECO:0007669"/>
    <property type="project" value="TreeGrafter"/>
</dbReference>
<feature type="region of interest" description="Disordered" evidence="1">
    <location>
        <begin position="247"/>
        <end position="275"/>
    </location>
</feature>
<proteinExistence type="predicted"/>
<feature type="region of interest" description="Disordered" evidence="1">
    <location>
        <begin position="332"/>
        <end position="554"/>
    </location>
</feature>
<organism evidence="2 3">
    <name type="scientific">Ascochyta lentis</name>
    <dbReference type="NCBI Taxonomy" id="205686"/>
    <lineage>
        <taxon>Eukaryota</taxon>
        <taxon>Fungi</taxon>
        <taxon>Dikarya</taxon>
        <taxon>Ascomycota</taxon>
        <taxon>Pezizomycotina</taxon>
        <taxon>Dothideomycetes</taxon>
        <taxon>Pleosporomycetidae</taxon>
        <taxon>Pleosporales</taxon>
        <taxon>Pleosporineae</taxon>
        <taxon>Didymellaceae</taxon>
        <taxon>Ascochyta</taxon>
    </lineage>
</organism>
<name>A0A8H7J8R5_9PLEO</name>
<protein>
    <submittedName>
        <fullName evidence="2">Uncharacterized protein</fullName>
    </submittedName>
</protein>
<feature type="region of interest" description="Disordered" evidence="1">
    <location>
        <begin position="1702"/>
        <end position="1723"/>
    </location>
</feature>
<feature type="compositionally biased region" description="Polar residues" evidence="1">
    <location>
        <begin position="182"/>
        <end position="194"/>
    </location>
</feature>